<proteinExistence type="predicted"/>
<protein>
    <recommendedName>
        <fullName evidence="3">DNA-binding protein</fullName>
    </recommendedName>
</protein>
<accession>A0ABQ2MXT2</accession>
<name>A0ABQ2MXT2_9MICO</name>
<comment type="caution">
    <text evidence="1">The sequence shown here is derived from an EMBL/GenBank/DDBJ whole genome shotgun (WGS) entry which is preliminary data.</text>
</comment>
<dbReference type="EMBL" id="BMMQ01000002">
    <property type="protein sequence ID" value="GGO60897.1"/>
    <property type="molecule type" value="Genomic_DNA"/>
</dbReference>
<evidence type="ECO:0000313" key="2">
    <source>
        <dbReference type="Proteomes" id="UP000638043"/>
    </source>
</evidence>
<organism evidence="1 2">
    <name type="scientific">Microbacterium nanhaiense</name>
    <dbReference type="NCBI Taxonomy" id="1301026"/>
    <lineage>
        <taxon>Bacteria</taxon>
        <taxon>Bacillati</taxon>
        <taxon>Actinomycetota</taxon>
        <taxon>Actinomycetes</taxon>
        <taxon>Micrococcales</taxon>
        <taxon>Microbacteriaceae</taxon>
        <taxon>Microbacterium</taxon>
    </lineage>
</organism>
<dbReference type="Gene3D" id="1.10.150.20">
    <property type="entry name" value="5' to 3' exonuclease, C-terminal subdomain"/>
    <property type="match status" value="1"/>
</dbReference>
<gene>
    <name evidence="1" type="ORF">GCM10010910_07420</name>
</gene>
<evidence type="ECO:0000313" key="1">
    <source>
        <dbReference type="EMBL" id="GGO60897.1"/>
    </source>
</evidence>
<dbReference type="Proteomes" id="UP000638043">
    <property type="component" value="Unassembled WGS sequence"/>
</dbReference>
<keyword evidence="2" id="KW-1185">Reference proteome</keyword>
<dbReference type="SUPFAM" id="SSF47789">
    <property type="entry name" value="C-terminal domain of RNA polymerase alpha subunit"/>
    <property type="match status" value="1"/>
</dbReference>
<sequence>MPTPDVRPVGDLPHAVGKTAARALQLAGIESLAQAAERTEKELLAIHGVGPKAIRILRSALADQGRSFRDG</sequence>
<reference evidence="2" key="1">
    <citation type="journal article" date="2019" name="Int. J. Syst. Evol. Microbiol.">
        <title>The Global Catalogue of Microorganisms (GCM) 10K type strain sequencing project: providing services to taxonomists for standard genome sequencing and annotation.</title>
        <authorList>
            <consortium name="The Broad Institute Genomics Platform"/>
            <consortium name="The Broad Institute Genome Sequencing Center for Infectious Disease"/>
            <person name="Wu L."/>
            <person name="Ma J."/>
        </authorList>
    </citation>
    <scope>NUCLEOTIDE SEQUENCE [LARGE SCALE GENOMIC DNA]</scope>
    <source>
        <strain evidence="2">CGMCC 4.7181</strain>
    </source>
</reference>
<evidence type="ECO:0008006" key="3">
    <source>
        <dbReference type="Google" id="ProtNLM"/>
    </source>
</evidence>